<dbReference type="STRING" id="68231.AQJ30_35655"/>
<keyword evidence="3" id="KW-1185">Reference proteome</keyword>
<feature type="compositionally biased region" description="Low complexity" evidence="1">
    <location>
        <begin position="37"/>
        <end position="52"/>
    </location>
</feature>
<gene>
    <name evidence="2" type="ORF">AQJ30_35655</name>
</gene>
<protein>
    <submittedName>
        <fullName evidence="2">Uncharacterized protein</fullName>
    </submittedName>
</protein>
<comment type="caution">
    <text evidence="2">The sequence shown here is derived from an EMBL/GenBank/DDBJ whole genome shotgun (WGS) entry which is preliminary data.</text>
</comment>
<proteinExistence type="predicted"/>
<sequence length="91" mass="9339">MLDRATPRHEHPPTRLARGVAAAVIAVATLVTAANAVPARATPRPAPHQTPASVPEPGSGVGTGGSIMSFREQRGSSPVSSFHVPMPVTIE</sequence>
<dbReference type="Proteomes" id="UP000053271">
    <property type="component" value="Unassembled WGS sequence"/>
</dbReference>
<evidence type="ECO:0000313" key="2">
    <source>
        <dbReference type="EMBL" id="KUN33025.1"/>
    </source>
</evidence>
<reference evidence="2 3" key="1">
    <citation type="submission" date="2015-10" db="EMBL/GenBank/DDBJ databases">
        <title>Draft genome sequence of Streptomyces longwoodensis DSM 41677, type strain for the species Streptomyces longwoodensis.</title>
        <authorList>
            <person name="Ruckert C."/>
            <person name="Winkler A."/>
            <person name="Kalinowski J."/>
            <person name="Kampfer P."/>
            <person name="Glaeser S."/>
        </authorList>
    </citation>
    <scope>NUCLEOTIDE SEQUENCE [LARGE SCALE GENOMIC DNA]</scope>
    <source>
        <strain evidence="2 3">DSM 41677</strain>
    </source>
</reference>
<dbReference type="EMBL" id="LMWS01000059">
    <property type="protein sequence ID" value="KUN33025.1"/>
    <property type="molecule type" value="Genomic_DNA"/>
</dbReference>
<organism evidence="2 3">
    <name type="scientific">Streptomyces longwoodensis</name>
    <dbReference type="NCBI Taxonomy" id="68231"/>
    <lineage>
        <taxon>Bacteria</taxon>
        <taxon>Bacillati</taxon>
        <taxon>Actinomycetota</taxon>
        <taxon>Actinomycetes</taxon>
        <taxon>Kitasatosporales</taxon>
        <taxon>Streptomycetaceae</taxon>
        <taxon>Streptomyces</taxon>
    </lineage>
</organism>
<evidence type="ECO:0000256" key="1">
    <source>
        <dbReference type="SAM" id="MobiDB-lite"/>
    </source>
</evidence>
<dbReference type="AlphaFoldDB" id="A0A101QN90"/>
<name>A0A101QN90_9ACTN</name>
<feature type="region of interest" description="Disordered" evidence="1">
    <location>
        <begin position="37"/>
        <end position="91"/>
    </location>
</feature>
<evidence type="ECO:0000313" key="3">
    <source>
        <dbReference type="Proteomes" id="UP000053271"/>
    </source>
</evidence>
<accession>A0A101QN90</accession>